<dbReference type="AlphaFoldDB" id="A0A7V8NVX7"/>
<organism evidence="1 2">
    <name type="scientific">Candidatus Acidiferrum panamense</name>
    <dbReference type="NCBI Taxonomy" id="2741543"/>
    <lineage>
        <taxon>Bacteria</taxon>
        <taxon>Pseudomonadati</taxon>
        <taxon>Acidobacteriota</taxon>
        <taxon>Terriglobia</taxon>
        <taxon>Candidatus Acidiferrales</taxon>
        <taxon>Candidatus Acidiferrum</taxon>
    </lineage>
</organism>
<dbReference type="Proteomes" id="UP000567293">
    <property type="component" value="Unassembled WGS sequence"/>
</dbReference>
<dbReference type="EMBL" id="JACDQQ010002397">
    <property type="protein sequence ID" value="MBA0088225.1"/>
    <property type="molecule type" value="Genomic_DNA"/>
</dbReference>
<sequence length="95" mass="9836">MTRFFSATRYGIPLLALAMLGFGGWSVASKYQPRVVTSPPIAAPTSPYDDDVAGSGIIEPASEVIALATERGGVVTRIAVVAGDLVKAGQPLFSI</sequence>
<comment type="caution">
    <text evidence="1">The sequence shown here is derived from an EMBL/GenBank/DDBJ whole genome shotgun (WGS) entry which is preliminary data.</text>
</comment>
<name>A0A7V8NVX7_9BACT</name>
<gene>
    <name evidence="1" type="ORF">HRJ53_24835</name>
</gene>
<reference evidence="1" key="1">
    <citation type="submission" date="2020-06" db="EMBL/GenBank/DDBJ databases">
        <title>Legume-microbial interactions unlock mineral nutrients during tropical forest succession.</title>
        <authorList>
            <person name="Epihov D.Z."/>
        </authorList>
    </citation>
    <scope>NUCLEOTIDE SEQUENCE [LARGE SCALE GENOMIC DNA]</scope>
    <source>
        <strain evidence="1">Pan2503</strain>
    </source>
</reference>
<proteinExistence type="predicted"/>
<evidence type="ECO:0000313" key="2">
    <source>
        <dbReference type="Proteomes" id="UP000567293"/>
    </source>
</evidence>
<keyword evidence="2" id="KW-1185">Reference proteome</keyword>
<accession>A0A7V8NVX7</accession>
<feature type="non-terminal residue" evidence="1">
    <location>
        <position position="95"/>
    </location>
</feature>
<evidence type="ECO:0000313" key="1">
    <source>
        <dbReference type="EMBL" id="MBA0088225.1"/>
    </source>
</evidence>
<protein>
    <submittedName>
        <fullName evidence="1">Biotin/lipoyl-binding protein</fullName>
    </submittedName>
</protein>